<protein>
    <recommendedName>
        <fullName evidence="5">Big-1 domain-containing protein</fullName>
    </recommendedName>
</protein>
<dbReference type="EMBL" id="CP002770">
    <property type="protein sequence ID" value="AEG13900.1"/>
    <property type="molecule type" value="Genomic_DNA"/>
</dbReference>
<feature type="coiled-coil region" evidence="1">
    <location>
        <begin position="272"/>
        <end position="357"/>
    </location>
</feature>
<feature type="signal peptide" evidence="2">
    <location>
        <begin position="1"/>
        <end position="26"/>
    </location>
</feature>
<dbReference type="Proteomes" id="UP000009229">
    <property type="component" value="Chromosome"/>
</dbReference>
<evidence type="ECO:0000313" key="3">
    <source>
        <dbReference type="EMBL" id="AEG13900.1"/>
    </source>
</evidence>
<evidence type="ECO:0000256" key="1">
    <source>
        <dbReference type="SAM" id="Coils"/>
    </source>
</evidence>
<proteinExistence type="predicted"/>
<dbReference type="KEGG" id="dku:Desku_0265"/>
<evidence type="ECO:0000313" key="4">
    <source>
        <dbReference type="Proteomes" id="UP000009229"/>
    </source>
</evidence>
<name>A0AAU8PN02_DESK7</name>
<reference evidence="4" key="1">
    <citation type="submission" date="2011-05" db="EMBL/GenBank/DDBJ databases">
        <title>Complete sequence of Desulfotomaculum kuznetsovii DSM 6115.</title>
        <authorList>
            <person name="Lucas S."/>
            <person name="Han J."/>
            <person name="Lapidus A."/>
            <person name="Cheng J.-F."/>
            <person name="Goodwin L."/>
            <person name="Pitluck S."/>
            <person name="Peters L."/>
            <person name="Mikhailova N."/>
            <person name="Lu M."/>
            <person name="Saunders E."/>
            <person name="Han C."/>
            <person name="Tapia R."/>
            <person name="Land M."/>
            <person name="Hauser L."/>
            <person name="Kyrpides N."/>
            <person name="Ivanova N."/>
            <person name="Pagani I."/>
            <person name="Nazina T."/>
            <person name="Ivanova A."/>
            <person name="Parshina S."/>
            <person name="Kuever J."/>
            <person name="Muyzer G."/>
            <person name="Plugge C."/>
            <person name="Stams A."/>
            <person name="Woyke T."/>
        </authorList>
    </citation>
    <scope>NUCLEOTIDE SEQUENCE [LARGE SCALE GENOMIC DNA]</scope>
    <source>
        <strain evidence="4">DSM 6115 / VKM B-1805 / 17</strain>
    </source>
</reference>
<keyword evidence="4" id="KW-1185">Reference proteome</keyword>
<organism evidence="3 4">
    <name type="scientific">Desulfofundulus kuznetsovii (strain DSM 6115 / VKM B-1805 / 17)</name>
    <name type="common">Desulfotomaculum kuznetsovii</name>
    <dbReference type="NCBI Taxonomy" id="760568"/>
    <lineage>
        <taxon>Bacteria</taxon>
        <taxon>Bacillati</taxon>
        <taxon>Bacillota</taxon>
        <taxon>Clostridia</taxon>
        <taxon>Eubacteriales</taxon>
        <taxon>Peptococcaceae</taxon>
        <taxon>Desulfofundulus</taxon>
    </lineage>
</organism>
<keyword evidence="2" id="KW-0732">Signal</keyword>
<sequence>MPRVKHMRVIALAVALVFLFSSVAFAAVPQYVYFKSGSDMVKVDYAKAVNDAMNDDNTLYNAVKQYVGEAEETGAPVIVETDDQKVLDYQKALGAGKRFADIVNDPAYQTSRPDVQKELRVENGQAVIGDVQPAVVEIVSVSAVKANGSVDLEVVLSAVPEETPTAPSVDIKRYINGELDETFVWRGGTSSWDEATKTLRIIGVALPEATNVDQEVVYSVAYGDSGNYVDSNTVTVEAEAADREAAAAAAVDALIAALPPVEELTLDDKAAVEAAREAYDALTEAQKALVENLAVLEAAEARIAELEAQQALVRAAEQAVVAYEEFVVANYNDIATAEDLRTAAQEAVERVRDINEEIAGAFEVRIAAKAAAIDEALAGVVARVNAARNQVELLRALEGFFLAVNADNIGRYAELVRDARPATVDEIQFGVVYTANIEVAVSLARTQVQLLNALLEGEALGLLQNVDPDLIGTYFNEIAQRLDDGVELVNLADIQAVIDGAVGDLVAAAEAAVAAAEGNPAGDELINTAQAAIDALPAYAAERDELQARLDAVRVVNAVLTATNDIRLLAALQVDAFVRVNPDWVAEYRGLNATTIAGLQDRIDEVNAEQVDVVIADLEGAPTRAGYVEALALVNNFVAPGEQQQQFLDRLAVVDAVLNVQEARNADDLLAALQSDLLGLDFVYGQNSAFYWAVHQDEDAPEMNSAEDIQVNIVDAGNARAIAEVIDAINGVDESSTGAQLLALLERLAAITPTNDEDGFDLGIVVEDWLADYVTAFVGGDDVDSVGGVTGIISNVNNNRGTISVEHSTITADREPAEYTSGESITLTLTLCNDSDNVVLTENGTYAATITIGTDTYNTDTYNRNITFNRGVAVITVPARTAGEGLNVAITVPGLDAGLTFTSEGYITINVGAPAALVIEPETESFTITVTDRINTVDTVNGNYIVNVTVVDANGNPRAVNNADAEGNVNVAFTQGVSAPIVVDGLSSGDVITVEIESLGLTAQLTV</sequence>
<keyword evidence="1" id="KW-0175">Coiled coil</keyword>
<gene>
    <name evidence="3" type="ordered locus">Desku_0265</name>
</gene>
<accession>A0AAU8PN02</accession>
<feature type="chain" id="PRO_5043403645" description="Big-1 domain-containing protein" evidence="2">
    <location>
        <begin position="27"/>
        <end position="1007"/>
    </location>
</feature>
<evidence type="ECO:0008006" key="5">
    <source>
        <dbReference type="Google" id="ProtNLM"/>
    </source>
</evidence>
<evidence type="ECO:0000256" key="2">
    <source>
        <dbReference type="SAM" id="SignalP"/>
    </source>
</evidence>
<dbReference type="AlphaFoldDB" id="A0AAU8PN02"/>